<dbReference type="Gene3D" id="2.170.270.10">
    <property type="entry name" value="SET domain"/>
    <property type="match status" value="1"/>
</dbReference>
<accession>A0A9N9GJW9</accession>
<comment type="caution">
    <text evidence="6">The sequence shown here is derived from an EMBL/GenBank/DDBJ whole genome shotgun (WGS) entry which is preliminary data.</text>
</comment>
<dbReference type="GO" id="GO:0032259">
    <property type="term" value="P:methylation"/>
    <property type="evidence" value="ECO:0007669"/>
    <property type="project" value="UniProtKB-KW"/>
</dbReference>
<keyword evidence="4" id="KW-0802">TPR repeat</keyword>
<keyword evidence="1" id="KW-0489">Methyltransferase</keyword>
<dbReference type="SUPFAM" id="SSF82199">
    <property type="entry name" value="SET domain"/>
    <property type="match status" value="1"/>
</dbReference>
<keyword evidence="3" id="KW-0949">S-adenosyl-L-methionine</keyword>
<dbReference type="PANTHER" id="PTHR46165">
    <property type="entry name" value="SET AND MYND DOMAIN-CONTAINING PROTEIN 4"/>
    <property type="match status" value="1"/>
</dbReference>
<reference evidence="6" key="1">
    <citation type="submission" date="2021-06" db="EMBL/GenBank/DDBJ databases">
        <authorList>
            <person name="Kallberg Y."/>
            <person name="Tangrot J."/>
            <person name="Rosling A."/>
        </authorList>
    </citation>
    <scope>NUCLEOTIDE SEQUENCE</scope>
    <source>
        <strain evidence="6">MT106</strain>
    </source>
</reference>
<evidence type="ECO:0000256" key="2">
    <source>
        <dbReference type="ARBA" id="ARBA00022679"/>
    </source>
</evidence>
<dbReference type="InterPro" id="IPR019734">
    <property type="entry name" value="TPR_rpt"/>
</dbReference>
<proteinExistence type="predicted"/>
<feature type="repeat" description="TPR" evidence="4">
    <location>
        <begin position="39"/>
        <end position="72"/>
    </location>
</feature>
<dbReference type="GO" id="GO:0005737">
    <property type="term" value="C:cytoplasm"/>
    <property type="evidence" value="ECO:0007669"/>
    <property type="project" value="TreeGrafter"/>
</dbReference>
<dbReference type="Gene3D" id="1.10.220.160">
    <property type="match status" value="1"/>
</dbReference>
<dbReference type="InterPro" id="IPR046341">
    <property type="entry name" value="SET_dom_sf"/>
</dbReference>
<sequence length="552" mass="63716">MENIIADKMMEELLAQLQLSHPHLQGMSTFSSFPLITKSMTRRNDGNAAISNGDYQKAYDEYSEGVTLNPNDPVLWSNRAYALLKLGYPELALVDAKRAINTIDQFNIDHERSKFGLIIPTLGKESKDLEYDSKLIQLKLKAKLRECQAYEKLNLLLHTQNSCAELLEWKEEYAEKNIPFQWLPEVIRLQIDSKKKCEEGCAKFGDEYKEKVEKCGEYTFRGSYPWDKRQTHRIDDEIFQELQNKIENISSSQVKLVKVNFEEWGEEPHYDLRAASDISANTVIFEERPFLCVNFKAKTRCDNCNKNLKTFKYPCPRSDCTEFFCDNKCYKKAYDLYHRLICGKDFTGIVEIVKDEETTSSLYHLFIIKLFAIGVLRNICPLDIDEIRHLRRWEHENATFTAISVEIYQKIMQILGIPHSDFNFDFWVYISCLSAIKSNVRTGTALTDSISLYPLTSLVNHNCNPNAKLNIESGVSDVSGVTKVEGSGPQDYGLIFNPLAFLDPNARPEAEFNTSELKTEKKIEKDNMITVNYVDLPALDNRERCRMLRNVY</sequence>
<gene>
    <name evidence="6" type="ORF">AGERDE_LOCUS9831</name>
</gene>
<evidence type="ECO:0000256" key="1">
    <source>
        <dbReference type="ARBA" id="ARBA00022603"/>
    </source>
</evidence>
<dbReference type="Gene3D" id="1.25.40.10">
    <property type="entry name" value="Tetratricopeptide repeat domain"/>
    <property type="match status" value="1"/>
</dbReference>
<dbReference type="GO" id="GO:0008168">
    <property type="term" value="F:methyltransferase activity"/>
    <property type="evidence" value="ECO:0007669"/>
    <property type="project" value="UniProtKB-KW"/>
</dbReference>
<dbReference type="PANTHER" id="PTHR46165:SF2">
    <property type="entry name" value="SET AND MYND DOMAIN-CONTAINING PROTEIN 4"/>
    <property type="match status" value="1"/>
</dbReference>
<dbReference type="AlphaFoldDB" id="A0A9N9GJW9"/>
<dbReference type="PROSITE" id="PS50280">
    <property type="entry name" value="SET"/>
    <property type="match status" value="1"/>
</dbReference>
<evidence type="ECO:0000313" key="7">
    <source>
        <dbReference type="Proteomes" id="UP000789831"/>
    </source>
</evidence>
<dbReference type="SUPFAM" id="SSF48452">
    <property type="entry name" value="TPR-like"/>
    <property type="match status" value="1"/>
</dbReference>
<keyword evidence="2" id="KW-0808">Transferase</keyword>
<keyword evidence="7" id="KW-1185">Reference proteome</keyword>
<dbReference type="OrthoDB" id="438641at2759"/>
<dbReference type="InterPro" id="IPR011990">
    <property type="entry name" value="TPR-like_helical_dom_sf"/>
</dbReference>
<evidence type="ECO:0000259" key="5">
    <source>
        <dbReference type="PROSITE" id="PS50280"/>
    </source>
</evidence>
<evidence type="ECO:0000313" key="6">
    <source>
        <dbReference type="EMBL" id="CAG8615945.1"/>
    </source>
</evidence>
<name>A0A9N9GJW9_9GLOM</name>
<evidence type="ECO:0000256" key="4">
    <source>
        <dbReference type="PROSITE-ProRule" id="PRU00339"/>
    </source>
</evidence>
<dbReference type="GO" id="GO:0042826">
    <property type="term" value="F:histone deacetylase binding"/>
    <property type="evidence" value="ECO:0007669"/>
    <property type="project" value="TreeGrafter"/>
</dbReference>
<dbReference type="PROSITE" id="PS50005">
    <property type="entry name" value="TPR"/>
    <property type="match status" value="1"/>
</dbReference>
<protein>
    <submittedName>
        <fullName evidence="6">3592_t:CDS:1</fullName>
    </submittedName>
</protein>
<dbReference type="SMART" id="SM00028">
    <property type="entry name" value="TPR"/>
    <property type="match status" value="2"/>
</dbReference>
<dbReference type="InterPro" id="IPR052097">
    <property type="entry name" value="SET-MYND_domain_protein"/>
</dbReference>
<organism evidence="6 7">
    <name type="scientific">Ambispora gerdemannii</name>
    <dbReference type="NCBI Taxonomy" id="144530"/>
    <lineage>
        <taxon>Eukaryota</taxon>
        <taxon>Fungi</taxon>
        <taxon>Fungi incertae sedis</taxon>
        <taxon>Mucoromycota</taxon>
        <taxon>Glomeromycotina</taxon>
        <taxon>Glomeromycetes</taxon>
        <taxon>Archaeosporales</taxon>
        <taxon>Ambisporaceae</taxon>
        <taxon>Ambispora</taxon>
    </lineage>
</organism>
<dbReference type="InterPro" id="IPR001214">
    <property type="entry name" value="SET_dom"/>
</dbReference>
<feature type="domain" description="SET" evidence="5">
    <location>
        <begin position="247"/>
        <end position="534"/>
    </location>
</feature>
<dbReference type="Proteomes" id="UP000789831">
    <property type="component" value="Unassembled WGS sequence"/>
</dbReference>
<dbReference type="GO" id="GO:0005634">
    <property type="term" value="C:nucleus"/>
    <property type="evidence" value="ECO:0007669"/>
    <property type="project" value="TreeGrafter"/>
</dbReference>
<feature type="non-terminal residue" evidence="6">
    <location>
        <position position="552"/>
    </location>
</feature>
<dbReference type="EMBL" id="CAJVPL010002633">
    <property type="protein sequence ID" value="CAG8615945.1"/>
    <property type="molecule type" value="Genomic_DNA"/>
</dbReference>
<evidence type="ECO:0000256" key="3">
    <source>
        <dbReference type="ARBA" id="ARBA00022691"/>
    </source>
</evidence>
<dbReference type="Gene3D" id="6.10.140.2220">
    <property type="match status" value="1"/>
</dbReference>